<accession>A0ACB9JLU6</accession>
<name>A0ACB9JLU6_9ASTR</name>
<dbReference type="EMBL" id="CM042020">
    <property type="protein sequence ID" value="KAI3821317.1"/>
    <property type="molecule type" value="Genomic_DNA"/>
</dbReference>
<evidence type="ECO:0000313" key="1">
    <source>
        <dbReference type="EMBL" id="KAI3821317.1"/>
    </source>
</evidence>
<proteinExistence type="predicted"/>
<organism evidence="1 2">
    <name type="scientific">Smallanthus sonchifolius</name>
    <dbReference type="NCBI Taxonomy" id="185202"/>
    <lineage>
        <taxon>Eukaryota</taxon>
        <taxon>Viridiplantae</taxon>
        <taxon>Streptophyta</taxon>
        <taxon>Embryophyta</taxon>
        <taxon>Tracheophyta</taxon>
        <taxon>Spermatophyta</taxon>
        <taxon>Magnoliopsida</taxon>
        <taxon>eudicotyledons</taxon>
        <taxon>Gunneridae</taxon>
        <taxon>Pentapetalae</taxon>
        <taxon>asterids</taxon>
        <taxon>campanulids</taxon>
        <taxon>Asterales</taxon>
        <taxon>Asteraceae</taxon>
        <taxon>Asteroideae</taxon>
        <taxon>Heliantheae alliance</taxon>
        <taxon>Millerieae</taxon>
        <taxon>Smallanthus</taxon>
    </lineage>
</organism>
<evidence type="ECO:0000313" key="2">
    <source>
        <dbReference type="Proteomes" id="UP001056120"/>
    </source>
</evidence>
<gene>
    <name evidence="1" type="ORF">L1987_08882</name>
</gene>
<reference evidence="1 2" key="2">
    <citation type="journal article" date="2022" name="Mol. Ecol. Resour.">
        <title>The genomes of chicory, endive, great burdock and yacon provide insights into Asteraceae paleo-polyploidization history and plant inulin production.</title>
        <authorList>
            <person name="Fan W."/>
            <person name="Wang S."/>
            <person name="Wang H."/>
            <person name="Wang A."/>
            <person name="Jiang F."/>
            <person name="Liu H."/>
            <person name="Zhao H."/>
            <person name="Xu D."/>
            <person name="Zhang Y."/>
        </authorList>
    </citation>
    <scope>NUCLEOTIDE SEQUENCE [LARGE SCALE GENOMIC DNA]</scope>
    <source>
        <strain evidence="2">cv. Yunnan</strain>
        <tissue evidence="1">Leaves</tissue>
    </source>
</reference>
<keyword evidence="2" id="KW-1185">Reference proteome</keyword>
<sequence>MAQFVSVLLAFTFISTYVLAAPTPLEGLLPNGNFEEPPKATVIKKTVFLGKNALPKWEISGLVEYIHGGPQPGGMYFPVAHGVHAVRLENKATISQTIAVKAGSLYAMTFGASRTCAQEEVLRVSVPPQTRDLPLQTLYSSDGGGVYAYGFRANSTSVMLTFHNPWGARGSSMWTAH</sequence>
<dbReference type="Proteomes" id="UP001056120">
    <property type="component" value="Linkage Group LG03"/>
</dbReference>
<reference evidence="2" key="1">
    <citation type="journal article" date="2022" name="Mol. Ecol. Resour.">
        <title>The genomes of chicory, endive, great burdock and yacon provide insights into Asteraceae palaeo-polyploidization history and plant inulin production.</title>
        <authorList>
            <person name="Fan W."/>
            <person name="Wang S."/>
            <person name="Wang H."/>
            <person name="Wang A."/>
            <person name="Jiang F."/>
            <person name="Liu H."/>
            <person name="Zhao H."/>
            <person name="Xu D."/>
            <person name="Zhang Y."/>
        </authorList>
    </citation>
    <scope>NUCLEOTIDE SEQUENCE [LARGE SCALE GENOMIC DNA]</scope>
    <source>
        <strain evidence="2">cv. Yunnan</strain>
    </source>
</reference>
<comment type="caution">
    <text evidence="1">The sequence shown here is derived from an EMBL/GenBank/DDBJ whole genome shotgun (WGS) entry which is preliminary data.</text>
</comment>
<protein>
    <submittedName>
        <fullName evidence="1">Uncharacterized protein</fullName>
    </submittedName>
</protein>